<dbReference type="PANTHER" id="PTHR32432:SF3">
    <property type="entry name" value="ETHANOLAMINE UTILIZATION PROTEIN EUTJ"/>
    <property type="match status" value="1"/>
</dbReference>
<dbReference type="EMBL" id="VBOR01000058">
    <property type="protein sequence ID" value="TMQ49317.1"/>
    <property type="molecule type" value="Genomic_DNA"/>
</dbReference>
<gene>
    <name evidence="2" type="ORF">E6K71_05190</name>
</gene>
<feature type="compositionally biased region" description="Low complexity" evidence="1">
    <location>
        <begin position="16"/>
        <end position="59"/>
    </location>
</feature>
<evidence type="ECO:0008006" key="4">
    <source>
        <dbReference type="Google" id="ProtNLM"/>
    </source>
</evidence>
<feature type="compositionally biased region" description="Basic and acidic residues" evidence="1">
    <location>
        <begin position="100"/>
        <end position="134"/>
    </location>
</feature>
<accession>A0A538SD70</accession>
<dbReference type="InterPro" id="IPR005883">
    <property type="entry name" value="PilM"/>
</dbReference>
<feature type="compositionally biased region" description="Low complexity" evidence="1">
    <location>
        <begin position="135"/>
        <end position="151"/>
    </location>
</feature>
<protein>
    <recommendedName>
        <fullName evidence="4">SHS2 domain-containing protein</fullName>
    </recommendedName>
</protein>
<evidence type="ECO:0000256" key="1">
    <source>
        <dbReference type="SAM" id="MobiDB-lite"/>
    </source>
</evidence>
<feature type="region of interest" description="Disordered" evidence="1">
    <location>
        <begin position="1"/>
        <end position="194"/>
    </location>
</feature>
<dbReference type="AlphaFoldDB" id="A0A538SD70"/>
<dbReference type="InterPro" id="IPR043129">
    <property type="entry name" value="ATPase_NBD"/>
</dbReference>
<dbReference type="Gene3D" id="3.30.420.40">
    <property type="match status" value="2"/>
</dbReference>
<sequence length="600" mass="63492">MPAPGPRAPRETAGCPPRRSSTRPTASRSARAAPITSPIESTTRSAGSRASSPSWPGSRPGRRRHSSRERDGKETLVELPPAGGAPEDALLLAASRSRGRRPERPLGARGARREARLQGGAHPERGAHALEPRAEAAGATRGAARSATRSGPGAGTPRTACRGGRLGERGRDPAHDASGDEPRRSPRRVREAVEEAGLRPSLLTTRPVALRALVRATDAVPSGEVVAYLDMGGTNTHITVLKGNDIRFSREFGVGGVTLTEALRAIVVPGQGTIELSFDEAEALKRAHGIPIGQEEAGHSGRIPLSAVSVMLRPILERLARELWNSFDYCNEQFQGEAVTRLVLLGAGASVRNLAEYLTGVLKIPVVRADLAESMTSALRRPKQGTSAGSATPSELGLGLALTERGALNFATPAGAGVPYRLAEAIPQRVAAAAAALLLVSVALPAHMNVLSERSRIEGLKGTLAGLSTKSDAVRRFRAAREEETRLHDLLAHLTGGQVLWSYVLRDLSHRIGPDVRLTLLETIEPQAAPPPPGAPASRPARMIRFSGLLGTQNRRPEDVVGELMQSLERSPVLGQIHLEGCQAVTTSVSSFVMTAEIAE</sequence>
<dbReference type="InterPro" id="IPR050696">
    <property type="entry name" value="FtsA/MreB"/>
</dbReference>
<proteinExistence type="predicted"/>
<dbReference type="PANTHER" id="PTHR32432">
    <property type="entry name" value="CELL DIVISION PROTEIN FTSA-RELATED"/>
    <property type="match status" value="1"/>
</dbReference>
<organism evidence="2 3">
    <name type="scientific">Eiseniibacteriota bacterium</name>
    <dbReference type="NCBI Taxonomy" id="2212470"/>
    <lineage>
        <taxon>Bacteria</taxon>
        <taxon>Candidatus Eiseniibacteriota</taxon>
    </lineage>
</organism>
<dbReference type="Proteomes" id="UP000316292">
    <property type="component" value="Unassembled WGS sequence"/>
</dbReference>
<name>A0A538SD70_UNCEI</name>
<reference evidence="2 3" key="1">
    <citation type="journal article" date="2019" name="Nat. Microbiol.">
        <title>Mediterranean grassland soil C-N compound turnover is dependent on rainfall and depth, and is mediated by genomically divergent microorganisms.</title>
        <authorList>
            <person name="Diamond S."/>
            <person name="Andeer P.F."/>
            <person name="Li Z."/>
            <person name="Crits-Christoph A."/>
            <person name="Burstein D."/>
            <person name="Anantharaman K."/>
            <person name="Lane K.R."/>
            <person name="Thomas B.C."/>
            <person name="Pan C."/>
            <person name="Northen T.R."/>
            <person name="Banfield J.F."/>
        </authorList>
    </citation>
    <scope>NUCLEOTIDE SEQUENCE [LARGE SCALE GENOMIC DNA]</scope>
    <source>
        <strain evidence="2">WS_1</strain>
    </source>
</reference>
<evidence type="ECO:0000313" key="2">
    <source>
        <dbReference type="EMBL" id="TMQ49317.1"/>
    </source>
</evidence>
<feature type="compositionally biased region" description="Basic and acidic residues" evidence="1">
    <location>
        <begin position="165"/>
        <end position="194"/>
    </location>
</feature>
<comment type="caution">
    <text evidence="2">The sequence shown here is derived from an EMBL/GenBank/DDBJ whole genome shotgun (WGS) entry which is preliminary data.</text>
</comment>
<dbReference type="SUPFAM" id="SSF53067">
    <property type="entry name" value="Actin-like ATPase domain"/>
    <property type="match status" value="1"/>
</dbReference>
<evidence type="ECO:0000313" key="3">
    <source>
        <dbReference type="Proteomes" id="UP000316292"/>
    </source>
</evidence>
<dbReference type="Pfam" id="PF11104">
    <property type="entry name" value="PilM_2"/>
    <property type="match status" value="1"/>
</dbReference>